<gene>
    <name evidence="5" type="ORF">U27_03676</name>
</gene>
<dbReference type="eggNOG" id="COG3899">
    <property type="taxonomic scope" value="Bacteria"/>
</dbReference>
<dbReference type="Gene3D" id="3.40.50.300">
    <property type="entry name" value="P-loop containing nucleotide triphosphate hydrolases"/>
    <property type="match status" value="1"/>
</dbReference>
<dbReference type="GO" id="GO:0035556">
    <property type="term" value="P:intracellular signal transduction"/>
    <property type="evidence" value="ECO:0007669"/>
    <property type="project" value="InterPro"/>
</dbReference>
<reference evidence="5" key="1">
    <citation type="journal article" date="2015" name="PeerJ">
        <title>First genomic representation of candidate bacterial phylum KSB3 points to enhanced environmental sensing as a trigger of wastewater bulking.</title>
        <authorList>
            <person name="Sekiguchi Y."/>
            <person name="Ohashi A."/>
            <person name="Parks D.H."/>
            <person name="Yamauchi T."/>
            <person name="Tyson G.W."/>
            <person name="Hugenholtz P."/>
        </authorList>
    </citation>
    <scope>NUCLEOTIDE SEQUENCE [LARGE SCALE GENOMIC DNA]</scope>
</reference>
<dbReference type="SUPFAM" id="SSF52540">
    <property type="entry name" value="P-loop containing nucleoside triphosphate hydrolases"/>
    <property type="match status" value="1"/>
</dbReference>
<dbReference type="HOGENOM" id="CLU_004435_4_0_0"/>
<dbReference type="InterPro" id="IPR029787">
    <property type="entry name" value="Nucleotide_cyclase"/>
</dbReference>
<dbReference type="eggNOG" id="COG2114">
    <property type="taxonomic scope" value="Bacteria"/>
</dbReference>
<evidence type="ECO:0000256" key="3">
    <source>
        <dbReference type="PROSITE-ProRule" id="PRU00339"/>
    </source>
</evidence>
<dbReference type="Pfam" id="PF13191">
    <property type="entry name" value="AAA_16"/>
    <property type="match status" value="1"/>
</dbReference>
<dbReference type="SMART" id="SM00028">
    <property type="entry name" value="TPR"/>
    <property type="match status" value="8"/>
</dbReference>
<dbReference type="PROSITE" id="PS50005">
    <property type="entry name" value="TPR"/>
    <property type="match status" value="2"/>
</dbReference>
<evidence type="ECO:0000259" key="4">
    <source>
        <dbReference type="PROSITE" id="PS50125"/>
    </source>
</evidence>
<feature type="domain" description="Guanylate cyclase" evidence="4">
    <location>
        <begin position="235"/>
        <end position="368"/>
    </location>
</feature>
<dbReference type="InterPro" id="IPR019734">
    <property type="entry name" value="TPR_rpt"/>
</dbReference>
<feature type="domain" description="Guanylate cyclase" evidence="4">
    <location>
        <begin position="25"/>
        <end position="165"/>
    </location>
</feature>
<dbReference type="AlphaFoldDB" id="A0A081BWK8"/>
<dbReference type="SUPFAM" id="SSF48452">
    <property type="entry name" value="TPR-like"/>
    <property type="match status" value="2"/>
</dbReference>
<evidence type="ECO:0000313" key="6">
    <source>
        <dbReference type="Proteomes" id="UP000030661"/>
    </source>
</evidence>
<keyword evidence="1" id="KW-0547">Nucleotide-binding</keyword>
<dbReference type="PANTHER" id="PTHR16305">
    <property type="entry name" value="TESTICULAR SOLUBLE ADENYLYL CYCLASE"/>
    <property type="match status" value="1"/>
</dbReference>
<dbReference type="EMBL" id="DF820465">
    <property type="protein sequence ID" value="GAK56713.1"/>
    <property type="molecule type" value="Genomic_DNA"/>
</dbReference>
<dbReference type="GO" id="GO:0009190">
    <property type="term" value="P:cyclic nucleotide biosynthetic process"/>
    <property type="evidence" value="ECO:0007669"/>
    <property type="project" value="InterPro"/>
</dbReference>
<dbReference type="Pfam" id="PF13424">
    <property type="entry name" value="TPR_12"/>
    <property type="match status" value="3"/>
</dbReference>
<dbReference type="PANTHER" id="PTHR16305:SF28">
    <property type="entry name" value="GUANYLATE CYCLASE DOMAIN-CONTAINING PROTEIN"/>
    <property type="match status" value="1"/>
</dbReference>
<dbReference type="PROSITE" id="PS50125">
    <property type="entry name" value="GUANYLATE_CYCLASE_2"/>
    <property type="match status" value="2"/>
</dbReference>
<dbReference type="GO" id="GO:0005524">
    <property type="term" value="F:ATP binding"/>
    <property type="evidence" value="ECO:0007669"/>
    <property type="project" value="UniProtKB-KW"/>
</dbReference>
<dbReference type="SUPFAM" id="SSF55073">
    <property type="entry name" value="Nucleotide cyclase"/>
    <property type="match status" value="2"/>
</dbReference>
<keyword evidence="2" id="KW-0067">ATP-binding</keyword>
<dbReference type="eggNOG" id="COG0457">
    <property type="taxonomic scope" value="Bacteria"/>
</dbReference>
<protein>
    <submittedName>
        <fullName evidence="5">Guanylate cyclase</fullName>
    </submittedName>
</protein>
<dbReference type="CDD" id="cd07302">
    <property type="entry name" value="CHD"/>
    <property type="match status" value="2"/>
</dbReference>
<dbReference type="InterPro" id="IPR001054">
    <property type="entry name" value="A/G_cyclase"/>
</dbReference>
<evidence type="ECO:0000256" key="1">
    <source>
        <dbReference type="ARBA" id="ARBA00022741"/>
    </source>
</evidence>
<dbReference type="GO" id="GO:0005737">
    <property type="term" value="C:cytoplasm"/>
    <property type="evidence" value="ECO:0007669"/>
    <property type="project" value="TreeGrafter"/>
</dbReference>
<feature type="repeat" description="TPR" evidence="3">
    <location>
        <begin position="1057"/>
        <end position="1090"/>
    </location>
</feature>
<dbReference type="InterPro" id="IPR041664">
    <property type="entry name" value="AAA_16"/>
</dbReference>
<dbReference type="STRING" id="1499967.U27_03676"/>
<organism evidence="5">
    <name type="scientific">Vecturithrix granuli</name>
    <dbReference type="NCBI Taxonomy" id="1499967"/>
    <lineage>
        <taxon>Bacteria</taxon>
        <taxon>Candidatus Moduliflexota</taxon>
        <taxon>Candidatus Vecturitrichia</taxon>
        <taxon>Candidatus Vecturitrichales</taxon>
        <taxon>Candidatus Vecturitrichaceae</taxon>
        <taxon>Candidatus Vecturithrix</taxon>
    </lineage>
</organism>
<accession>A0A081BWK8</accession>
<dbReference type="Gene3D" id="3.30.70.1230">
    <property type="entry name" value="Nucleotide cyclase"/>
    <property type="match status" value="2"/>
</dbReference>
<evidence type="ECO:0000313" key="5">
    <source>
        <dbReference type="EMBL" id="GAK56713.1"/>
    </source>
</evidence>
<dbReference type="Gene3D" id="1.25.40.10">
    <property type="entry name" value="Tetratricopeptide repeat domain"/>
    <property type="match status" value="2"/>
</dbReference>
<dbReference type="GO" id="GO:0004016">
    <property type="term" value="F:adenylate cyclase activity"/>
    <property type="evidence" value="ECO:0007669"/>
    <property type="project" value="TreeGrafter"/>
</dbReference>
<dbReference type="InterPro" id="IPR027417">
    <property type="entry name" value="P-loop_NTPase"/>
</dbReference>
<dbReference type="Proteomes" id="UP000030661">
    <property type="component" value="Unassembled WGS sequence"/>
</dbReference>
<evidence type="ECO:0000256" key="2">
    <source>
        <dbReference type="ARBA" id="ARBA00022840"/>
    </source>
</evidence>
<keyword evidence="6" id="KW-1185">Reference proteome</keyword>
<proteinExistence type="predicted"/>
<keyword evidence="3" id="KW-0802">TPR repeat</keyword>
<name>A0A081BWK8_VECG1</name>
<feature type="repeat" description="TPR" evidence="3">
    <location>
        <begin position="976"/>
        <end position="1009"/>
    </location>
</feature>
<dbReference type="InterPro" id="IPR011990">
    <property type="entry name" value="TPR-like_helical_dom_sf"/>
</dbReference>
<dbReference type="Pfam" id="PF00211">
    <property type="entry name" value="Guanylate_cyc"/>
    <property type="match status" value="2"/>
</dbReference>
<sequence length="1263" mass="145107">MRNLIPHFIQEQYQKQSYEGHFDALTMFVDVSGFTPMTQTLMKEGTEGAEILAEILNTVFDQMVNAVYERGGFISVFAGDAFTAVFPLQRDLLPDTTFVLQVLVCGEKIQAIFRRHGIQKTRFGDFTLRVKVGISCGDVHWGIVGKEDKAYFFRGEAIDACAASEHHADKGDIIFDERVFQLIQPGTIESDLVAEGWYHLRKIRSSALRQISLPKLPRRPRLSKSIVSRFLPDAVINFKELGEFRPVVPIFISFDGISTIQELDDWTTIVLKNIKTFSGYFNHLDFGDKGGVVICGFGAPVVYEDMIDRALDFLLSLQKNLQGFRNLTNLRFRTGVTYGIAYAGIAGGQKRCEYTFYGEVVNLSARFMMKADWGEFFVSKAVVDKTTKFNFDDKGELSYKGIAEPVPTYKLIRRKSRIMQQVFTGKMIGRREELQQLQDVMSPLFEHQFTGLAYIFGEAGMGKSRLAYALQEELAKRATINWFNCPADQILRKPFNPFTTFLTRYFEQWTENTEAENKARFEEKYTTLIEQCRETKNSALPPGKIDEHVKELIRTKSIIGAQIGLFWSESLWVQLDAKGKYENTLYAIKNFFLAQSLLKPVVIELEDGHWIDSDSLALLEVLTRNVADYPIFLITTLRYNDDGSKMTFGLKGVKTLEIDLNYLSAEDVRLYAEAEFKGRISNELHALLVERTRGNPFYVQQMALYFVENTIVALQQGRWQLIAETLELPDTINAVLIARIDRLAQQVKELVKVAAVIGREFDVLLLSAVLKRDVVYQVKVVEENQIWDELQELQYIFKHALIRDTAYQMQLRARLRELHQLTAEAMESVYAEKLAERYADLAFHYEKAEIKDKAINYLQKAGDQAKERYQNQQALDFYERLLTNLKGLEDLSDLAIATLLKKGEVLNLIGEWKECQRICEEAFHLAETRSDKRLMGQAKLLAGVIFQRTGGYDNAMMYFNQALELFEVIKDREGMGHVLKEMGIVYDYQGDFDMAMKYYGKSLKISEELRDTLGIVKNTNNIGIIYYEIKGDYDAAMTWWQKSLQTSKDLGEKLERSRILNNMGECHRSQGHYEAAMAHYKKALTIHEELGDKLSIAIALGNIAHIYRAKGNYDTAMGTYNRAIIILRELSNKYFLSECLLGKADVLFLLQRYEEAQALNTEGLRIAEEISRKECMLQGNVLSAKIDFALRKDEAPCCLEDMLQQTEDDVEVATLHYELWKMTHARDHRQTALKLYRILYKTTPNIKYKIRMEELQDSRNKDK</sequence>